<sequence length="79" mass="8925">MIVMARRTHSMGCPYCEGTGKELNHFDPPVVEYRKPMTSFFPLKERTKSGREILDEPCPACNGTLMITVIVEMDPNPPL</sequence>
<accession>A0A1Y3MKC7</accession>
<evidence type="ECO:0000313" key="2">
    <source>
        <dbReference type="Proteomes" id="UP000195321"/>
    </source>
</evidence>
<name>A0A1Y3MKC7_9BACI</name>
<dbReference type="EMBL" id="MWPX01000006">
    <property type="protein sequence ID" value="OUM49351.1"/>
    <property type="molecule type" value="Genomic_DNA"/>
</dbReference>
<comment type="caution">
    <text evidence="1">The sequence shown here is derived from an EMBL/GenBank/DDBJ whole genome shotgun (WGS) entry which is preliminary data.</text>
</comment>
<gene>
    <name evidence="1" type="ORF">BW425_08015</name>
</gene>
<organism evidence="1 2">
    <name type="scientific">Bacillus pseudomycoides</name>
    <dbReference type="NCBI Taxonomy" id="64104"/>
    <lineage>
        <taxon>Bacteria</taxon>
        <taxon>Bacillati</taxon>
        <taxon>Bacillota</taxon>
        <taxon>Bacilli</taxon>
        <taxon>Bacillales</taxon>
        <taxon>Bacillaceae</taxon>
        <taxon>Bacillus</taxon>
        <taxon>Bacillus cereus group</taxon>
    </lineage>
</organism>
<protein>
    <submittedName>
        <fullName evidence="1">Uncharacterized protein</fullName>
    </submittedName>
</protein>
<dbReference type="AlphaFoldDB" id="A0A1Y3MKC7"/>
<dbReference type="Proteomes" id="UP000195321">
    <property type="component" value="Unassembled WGS sequence"/>
</dbReference>
<reference evidence="1 2" key="1">
    <citation type="submission" date="2017-02" db="EMBL/GenBank/DDBJ databases">
        <title>Bacillus pseudomycoides isolate FSL K6-0042.</title>
        <authorList>
            <person name="Kovac J."/>
        </authorList>
    </citation>
    <scope>NUCLEOTIDE SEQUENCE [LARGE SCALE GENOMIC DNA]</scope>
    <source>
        <strain evidence="1 2">FSL K6-0042</strain>
    </source>
</reference>
<evidence type="ECO:0000313" key="1">
    <source>
        <dbReference type="EMBL" id="OUM49351.1"/>
    </source>
</evidence>
<dbReference type="Gene3D" id="6.20.20.10">
    <property type="match status" value="1"/>
</dbReference>
<proteinExistence type="predicted"/>